<dbReference type="InterPro" id="IPR017961">
    <property type="entry name" value="DNA_pol_Y-fam_little_finger"/>
</dbReference>
<dbReference type="InterPro" id="IPR022880">
    <property type="entry name" value="DNApol_IV"/>
</dbReference>
<reference evidence="8 9" key="1">
    <citation type="submission" date="2021-04" db="EMBL/GenBank/DDBJ databases">
        <authorList>
            <person name="Rakotoarivonina H."/>
        </authorList>
    </citation>
    <scope>NUCLEOTIDE SEQUENCE [LARGE SCALE GENOMIC DNA]</scope>
    <source>
        <strain evidence="8 9">XE</strain>
    </source>
</reference>
<dbReference type="Gene3D" id="3.30.70.270">
    <property type="match status" value="1"/>
</dbReference>
<feature type="site" description="Substrate discrimination" evidence="5">
    <location>
        <position position="27"/>
    </location>
</feature>
<keyword evidence="5" id="KW-0460">Magnesium</keyword>
<comment type="caution">
    <text evidence="8">The sequence shown here is derived from an EMBL/GenBank/DDBJ whole genome shotgun (WGS) entry which is preliminary data.</text>
</comment>
<dbReference type="InterPro" id="IPR043502">
    <property type="entry name" value="DNA/RNA_pol_sf"/>
</dbReference>
<evidence type="ECO:0000256" key="3">
    <source>
        <dbReference type="ARBA" id="ARBA00022695"/>
    </source>
</evidence>
<evidence type="ECO:0000256" key="1">
    <source>
        <dbReference type="ARBA" id="ARBA00010945"/>
    </source>
</evidence>
<proteinExistence type="inferred from homology"/>
<comment type="cofactor">
    <cofactor evidence="5">
        <name>Mg(2+)</name>
        <dbReference type="ChEBI" id="CHEBI:18420"/>
    </cofactor>
    <text evidence="5">Binds 2 magnesium ions per subunit.</text>
</comment>
<gene>
    <name evidence="8" type="primary">txxe 2338-dinB1</name>
    <name evidence="5" type="synonym">dinB</name>
    <name evidence="8" type="ORF">TXXE_11885</name>
</gene>
<dbReference type="PANTHER" id="PTHR11076:SF33">
    <property type="entry name" value="DNA POLYMERASE KAPPA"/>
    <property type="match status" value="1"/>
</dbReference>
<name>A0ABN7RXH2_THEXY</name>
<evidence type="ECO:0000313" key="9">
    <source>
        <dbReference type="Proteomes" id="UP000681526"/>
    </source>
</evidence>
<comment type="catalytic activity">
    <reaction evidence="5">
        <text>DNA(n) + a 2'-deoxyribonucleoside 5'-triphosphate = DNA(n+1) + diphosphate</text>
        <dbReference type="Rhea" id="RHEA:22508"/>
        <dbReference type="Rhea" id="RHEA-COMP:17339"/>
        <dbReference type="Rhea" id="RHEA-COMP:17340"/>
        <dbReference type="ChEBI" id="CHEBI:33019"/>
        <dbReference type="ChEBI" id="CHEBI:61560"/>
        <dbReference type="ChEBI" id="CHEBI:173112"/>
        <dbReference type="EC" id="2.7.7.7"/>
    </reaction>
</comment>
<dbReference type="PROSITE" id="PS50173">
    <property type="entry name" value="UMUC"/>
    <property type="match status" value="1"/>
</dbReference>
<dbReference type="InterPro" id="IPR024728">
    <property type="entry name" value="PolY_HhH_motif"/>
</dbReference>
<evidence type="ECO:0000256" key="4">
    <source>
        <dbReference type="ARBA" id="ARBA00022932"/>
    </source>
</evidence>
<dbReference type="RefSeq" id="WP_213484785.1">
    <property type="nucleotide sequence ID" value="NZ_CAJRAY010000056.1"/>
</dbReference>
<evidence type="ECO:0000259" key="7">
    <source>
        <dbReference type="PROSITE" id="PS50173"/>
    </source>
</evidence>
<feature type="binding site" evidence="5">
    <location>
        <position position="119"/>
    </location>
    <ligand>
        <name>Mg(2+)</name>
        <dbReference type="ChEBI" id="CHEBI:18420"/>
    </ligand>
</feature>
<keyword evidence="3 5" id="KW-0548">Nucleotidyltransferase</keyword>
<dbReference type="Proteomes" id="UP000681526">
    <property type="component" value="Unassembled WGS sequence"/>
</dbReference>
<evidence type="ECO:0000256" key="5">
    <source>
        <dbReference type="HAMAP-Rule" id="MF_01113"/>
    </source>
</evidence>
<comment type="subunit">
    <text evidence="5">Monomer.</text>
</comment>
<organism evidence="8 9">
    <name type="scientific">Thermobacillus xylanilyticus</name>
    <dbReference type="NCBI Taxonomy" id="76633"/>
    <lineage>
        <taxon>Bacteria</taxon>
        <taxon>Bacillati</taxon>
        <taxon>Bacillota</taxon>
        <taxon>Bacilli</taxon>
        <taxon>Bacillales</taxon>
        <taxon>Paenibacillaceae</taxon>
        <taxon>Thermobacillus</taxon>
    </lineage>
</organism>
<keyword evidence="5" id="KW-0234">DNA repair</keyword>
<feature type="domain" description="UmuC" evidence="7">
    <location>
        <begin position="18"/>
        <end position="200"/>
    </location>
</feature>
<protein>
    <recommendedName>
        <fullName evidence="5">DNA polymerase IV</fullName>
        <shortName evidence="5">Pol IV</shortName>
        <ecNumber evidence="5">2.7.7.7</ecNumber>
    </recommendedName>
</protein>
<dbReference type="Gene3D" id="3.40.1170.60">
    <property type="match status" value="1"/>
</dbReference>
<sequence>MPPTESRHEGSGAKGRVILHLDMNAFYCSVHEAEEPERYAGKPIAVAGSVEERRGVIVTSSYAAREKGVRTGMTVRQGLKVCPELIIIRPDFNLYRKYSRGFLGIARQYTPLVEVVSIDECYLDVTGSGRFGTPLEIAEEIRRRIRTEWSLPCSIGIGPNKLLAKMASDMKKPNGITVLRIRDVPAVLWHRPCDALHGVGRKTAAKLARMNIRTIGELAACDEQLLIRQFGVYGAWMKAAANGIDTAEVNPERGPNKSIGHTTTLPHDVTDHEEASRIFLNLADQTARRLRRQRLIAGTVQITIRTPDMRTYTRAETLESPTDDPVEIHRIACRLFDRHHRPGDPVRLLGITLANLSPKQETAVQLDLFDFEKQPKREALIRTMDELRDKFGEEAVLTAGMLLGGPSALIRNRRIRGTSLQSDEELLYSDD</sequence>
<dbReference type="Pfam" id="PF11798">
    <property type="entry name" value="IMS_HHH"/>
    <property type="match status" value="1"/>
</dbReference>
<dbReference type="SUPFAM" id="SSF100879">
    <property type="entry name" value="Lesion bypass DNA polymerase (Y-family), little finger domain"/>
    <property type="match status" value="1"/>
</dbReference>
<keyword evidence="5" id="KW-0479">Metal-binding</keyword>
<accession>A0ABN7RXH2</accession>
<feature type="active site" evidence="5">
    <location>
        <position position="120"/>
    </location>
</feature>
<dbReference type="Pfam" id="PF11799">
    <property type="entry name" value="IMS_C"/>
    <property type="match status" value="1"/>
</dbReference>
<comment type="subcellular location">
    <subcellularLocation>
        <location evidence="5">Cytoplasm</location>
    </subcellularLocation>
</comment>
<keyword evidence="5" id="KW-0808">Transferase</keyword>
<dbReference type="InterPro" id="IPR043128">
    <property type="entry name" value="Rev_trsase/Diguanyl_cyclase"/>
</dbReference>
<feature type="region of interest" description="Disordered" evidence="6">
    <location>
        <begin position="248"/>
        <end position="267"/>
    </location>
</feature>
<evidence type="ECO:0000313" key="8">
    <source>
        <dbReference type="EMBL" id="CAG5088364.1"/>
    </source>
</evidence>
<dbReference type="InterPro" id="IPR036775">
    <property type="entry name" value="DNA_pol_Y-fam_lit_finger_sf"/>
</dbReference>
<keyword evidence="4 5" id="KW-0239">DNA-directed DNA polymerase</keyword>
<keyword evidence="5" id="KW-0238">DNA-binding</keyword>
<keyword evidence="5" id="KW-0963">Cytoplasm</keyword>
<keyword evidence="5" id="KW-0235">DNA replication</keyword>
<keyword evidence="9" id="KW-1185">Reference proteome</keyword>
<dbReference type="Gene3D" id="3.30.1490.100">
    <property type="entry name" value="DNA polymerase, Y-family, little finger domain"/>
    <property type="match status" value="1"/>
</dbReference>
<dbReference type="NCBIfam" id="NF002677">
    <property type="entry name" value="PRK02406.1"/>
    <property type="match status" value="1"/>
</dbReference>
<dbReference type="HAMAP" id="MF_01113">
    <property type="entry name" value="DNApol_IV"/>
    <property type="match status" value="1"/>
</dbReference>
<dbReference type="InterPro" id="IPR001126">
    <property type="entry name" value="UmuC"/>
</dbReference>
<dbReference type="NCBIfam" id="NF002492">
    <property type="entry name" value="PRK01810.1"/>
    <property type="match status" value="1"/>
</dbReference>
<dbReference type="Pfam" id="PF00817">
    <property type="entry name" value="IMS"/>
    <property type="match status" value="1"/>
</dbReference>
<dbReference type="CDD" id="cd03586">
    <property type="entry name" value="PolY_Pol_IV_kappa"/>
    <property type="match status" value="1"/>
</dbReference>
<dbReference type="InterPro" id="IPR050116">
    <property type="entry name" value="DNA_polymerase-Y"/>
</dbReference>
<evidence type="ECO:0000256" key="6">
    <source>
        <dbReference type="SAM" id="MobiDB-lite"/>
    </source>
</evidence>
<feature type="binding site" evidence="5">
    <location>
        <position position="22"/>
    </location>
    <ligand>
        <name>Mg(2+)</name>
        <dbReference type="ChEBI" id="CHEBI:18420"/>
    </ligand>
</feature>
<dbReference type="EMBL" id="CAJRAY010000056">
    <property type="protein sequence ID" value="CAG5088364.1"/>
    <property type="molecule type" value="Genomic_DNA"/>
</dbReference>
<comment type="function">
    <text evidence="5">Poorly processive, error-prone DNA polymerase involved in untargeted mutagenesis. Copies undamaged DNA at stalled replication forks, which arise in vivo from mismatched or misaligned primer ends. These misaligned primers can be extended by PolIV. Exhibits no 3'-5' exonuclease (proofreading) activity. May be involved in translesional synthesis, in conjunction with the beta clamp from PolIII.</text>
</comment>
<evidence type="ECO:0000256" key="2">
    <source>
        <dbReference type="ARBA" id="ARBA00022457"/>
    </source>
</evidence>
<dbReference type="NCBIfam" id="NF002848">
    <property type="entry name" value="PRK03103.1"/>
    <property type="match status" value="1"/>
</dbReference>
<comment type="similarity">
    <text evidence="1 5">Belongs to the DNA polymerase type-Y family.</text>
</comment>
<dbReference type="PANTHER" id="PTHR11076">
    <property type="entry name" value="DNA REPAIR POLYMERASE UMUC / TRANSFERASE FAMILY MEMBER"/>
    <property type="match status" value="1"/>
</dbReference>
<dbReference type="Gene3D" id="1.10.150.20">
    <property type="entry name" value="5' to 3' exonuclease, C-terminal subdomain"/>
    <property type="match status" value="1"/>
</dbReference>
<dbReference type="SUPFAM" id="SSF56672">
    <property type="entry name" value="DNA/RNA polymerases"/>
    <property type="match status" value="1"/>
</dbReference>
<keyword evidence="2 5" id="KW-0515">Mutator protein</keyword>
<dbReference type="EC" id="2.7.7.7" evidence="5"/>
<keyword evidence="5" id="KW-0227">DNA damage</keyword>